<dbReference type="InterPro" id="IPR027417">
    <property type="entry name" value="P-loop_NTPase"/>
</dbReference>
<dbReference type="SUPFAM" id="SSF47986">
    <property type="entry name" value="DEATH domain"/>
    <property type="match status" value="1"/>
</dbReference>
<dbReference type="InterPro" id="IPR006619">
    <property type="entry name" value="PGRP_domain_met/bac"/>
</dbReference>
<accession>K1QXC7</accession>
<keyword evidence="2" id="KW-0391">Immunity</keyword>
<dbReference type="HOGENOM" id="CLU_342655_0_0_1"/>
<evidence type="ECO:0000259" key="4">
    <source>
        <dbReference type="SMART" id="SM00701"/>
    </source>
</evidence>
<dbReference type="Gene3D" id="3.40.80.10">
    <property type="entry name" value="Peptidoglycan recognition protein-like"/>
    <property type="match status" value="1"/>
</dbReference>
<dbReference type="SUPFAM" id="SSF52540">
    <property type="entry name" value="P-loop containing nucleoside triphosphate hydrolases"/>
    <property type="match status" value="1"/>
</dbReference>
<evidence type="ECO:0000256" key="1">
    <source>
        <dbReference type="ARBA" id="ARBA00007553"/>
    </source>
</evidence>
<dbReference type="InParanoid" id="K1QXC7"/>
<dbReference type="GO" id="GO:0008745">
    <property type="term" value="F:N-acetylmuramoyl-L-alanine amidase activity"/>
    <property type="evidence" value="ECO:0007669"/>
    <property type="project" value="InterPro"/>
</dbReference>
<dbReference type="InterPro" id="IPR036505">
    <property type="entry name" value="Amidase/PGRP_sf"/>
</dbReference>
<dbReference type="CDD" id="cd01671">
    <property type="entry name" value="CARD"/>
    <property type="match status" value="1"/>
</dbReference>
<dbReference type="PANTHER" id="PTHR11022">
    <property type="entry name" value="PEPTIDOGLYCAN RECOGNITION PROTEIN"/>
    <property type="match status" value="1"/>
</dbReference>
<dbReference type="FunFam" id="3.40.80.10:FF:000001">
    <property type="entry name" value="Peptidoglycan recognition protein 1"/>
    <property type="match status" value="1"/>
</dbReference>
<dbReference type="InterPro" id="IPR015510">
    <property type="entry name" value="PGRP"/>
</dbReference>
<comment type="similarity">
    <text evidence="1">Belongs to the N-acetylmuramoyl-L-alanine amidase 2 family.</text>
</comment>
<evidence type="ECO:0000313" key="5">
    <source>
        <dbReference type="EMBL" id="EKC26201.1"/>
    </source>
</evidence>
<dbReference type="PANTHER" id="PTHR11022:SF12">
    <property type="entry name" value="PEPTIDOGLYCAN RECOGNITION PROTEIN 3"/>
    <property type="match status" value="1"/>
</dbReference>
<dbReference type="EMBL" id="JH823231">
    <property type="protein sequence ID" value="EKC26201.1"/>
    <property type="molecule type" value="Genomic_DNA"/>
</dbReference>
<dbReference type="AlphaFoldDB" id="K1QXC7"/>
<dbReference type="InterPro" id="IPR002502">
    <property type="entry name" value="Amidase_domain"/>
</dbReference>
<feature type="domain" description="N-acetylmuramoyl-L-alanine amidase" evidence="3">
    <location>
        <begin position="666"/>
        <end position="805"/>
    </location>
</feature>
<dbReference type="GO" id="GO:0009253">
    <property type="term" value="P:peptidoglycan catabolic process"/>
    <property type="evidence" value="ECO:0007669"/>
    <property type="project" value="InterPro"/>
</dbReference>
<dbReference type="SMART" id="SM00701">
    <property type="entry name" value="PGRP"/>
    <property type="match status" value="1"/>
</dbReference>
<evidence type="ECO:0000256" key="2">
    <source>
        <dbReference type="ARBA" id="ARBA00022859"/>
    </source>
</evidence>
<organism evidence="5">
    <name type="scientific">Magallana gigas</name>
    <name type="common">Pacific oyster</name>
    <name type="synonym">Crassostrea gigas</name>
    <dbReference type="NCBI Taxonomy" id="29159"/>
    <lineage>
        <taxon>Eukaryota</taxon>
        <taxon>Metazoa</taxon>
        <taxon>Spiralia</taxon>
        <taxon>Lophotrochozoa</taxon>
        <taxon>Mollusca</taxon>
        <taxon>Bivalvia</taxon>
        <taxon>Autobranchia</taxon>
        <taxon>Pteriomorphia</taxon>
        <taxon>Ostreida</taxon>
        <taxon>Ostreoidea</taxon>
        <taxon>Ostreidae</taxon>
        <taxon>Magallana</taxon>
    </lineage>
</organism>
<proteinExistence type="inferred from homology"/>
<feature type="domain" description="Peptidoglycan recognition protein family" evidence="4">
    <location>
        <begin position="656"/>
        <end position="799"/>
    </location>
</feature>
<reference evidence="5" key="1">
    <citation type="journal article" date="2012" name="Nature">
        <title>The oyster genome reveals stress adaptation and complexity of shell formation.</title>
        <authorList>
            <person name="Zhang G."/>
            <person name="Fang X."/>
            <person name="Guo X."/>
            <person name="Li L."/>
            <person name="Luo R."/>
            <person name="Xu F."/>
            <person name="Yang P."/>
            <person name="Zhang L."/>
            <person name="Wang X."/>
            <person name="Qi H."/>
            <person name="Xiong Z."/>
            <person name="Que H."/>
            <person name="Xie Y."/>
            <person name="Holland P.W."/>
            <person name="Paps J."/>
            <person name="Zhu Y."/>
            <person name="Wu F."/>
            <person name="Chen Y."/>
            <person name="Wang J."/>
            <person name="Peng C."/>
            <person name="Meng J."/>
            <person name="Yang L."/>
            <person name="Liu J."/>
            <person name="Wen B."/>
            <person name="Zhang N."/>
            <person name="Huang Z."/>
            <person name="Zhu Q."/>
            <person name="Feng Y."/>
            <person name="Mount A."/>
            <person name="Hedgecock D."/>
            <person name="Xu Z."/>
            <person name="Liu Y."/>
            <person name="Domazet-Loso T."/>
            <person name="Du Y."/>
            <person name="Sun X."/>
            <person name="Zhang S."/>
            <person name="Liu B."/>
            <person name="Cheng P."/>
            <person name="Jiang X."/>
            <person name="Li J."/>
            <person name="Fan D."/>
            <person name="Wang W."/>
            <person name="Fu W."/>
            <person name="Wang T."/>
            <person name="Wang B."/>
            <person name="Zhang J."/>
            <person name="Peng Z."/>
            <person name="Li Y."/>
            <person name="Li N."/>
            <person name="Wang J."/>
            <person name="Chen M."/>
            <person name="He Y."/>
            <person name="Tan F."/>
            <person name="Song X."/>
            <person name="Zheng Q."/>
            <person name="Huang R."/>
            <person name="Yang H."/>
            <person name="Du X."/>
            <person name="Chen L."/>
            <person name="Yang M."/>
            <person name="Gaffney P.M."/>
            <person name="Wang S."/>
            <person name="Luo L."/>
            <person name="She Z."/>
            <person name="Ming Y."/>
            <person name="Huang W."/>
            <person name="Zhang S."/>
            <person name="Huang B."/>
            <person name="Zhang Y."/>
            <person name="Qu T."/>
            <person name="Ni P."/>
            <person name="Miao G."/>
            <person name="Wang J."/>
            <person name="Wang Q."/>
            <person name="Steinberg C.E."/>
            <person name="Wang H."/>
            <person name="Li N."/>
            <person name="Qian L."/>
            <person name="Zhang G."/>
            <person name="Li Y."/>
            <person name="Yang H."/>
            <person name="Liu X."/>
            <person name="Wang J."/>
            <person name="Yin Y."/>
            <person name="Wang J."/>
        </authorList>
    </citation>
    <scope>NUCLEOTIDE SEQUENCE [LARGE SCALE GENOMIC DNA]</scope>
    <source>
        <strain evidence="5">05x7-T-G4-1.051#20</strain>
    </source>
</reference>
<dbReference type="SUPFAM" id="SSF55846">
    <property type="entry name" value="N-acetylmuramoyl-L-alanine amidase-like"/>
    <property type="match status" value="1"/>
</dbReference>
<protein>
    <submittedName>
        <fullName evidence="5">N-acetylmuramoyl-L-alanine amidase</fullName>
    </submittedName>
</protein>
<dbReference type="InterPro" id="IPR011029">
    <property type="entry name" value="DEATH-like_dom_sf"/>
</dbReference>
<name>K1QXC7_MAGGI</name>
<sequence length="827" mass="94834">MLLEEAHLIKTGLRNRQSGCDCILEVIRQMDPRYLDQLFQRLEQGENIQQERPDIIPDINNAIQILRENREFLLQEIDPTHVSHVLLEEGTFTIDDHDAVHSETRRHNRAEVLYDIIMNDISRVYLRRFLSYLRKNNYIWTTIMNPNRLREYHAREEEGQAPGGVYHGIQVRQIGEVAGDYEDVPRASGLEIIVTIPIDGDEGTIRQAVNSINRDSSFRERIAENFQMEVVNLKIGSVVMRLRSLTDEACCRLLAKNGTKLTELIEYFLHLSGLRENIIKGNVEYAFDVSGEKIGDSEHKDASVSRMTVNKHWNLLIQEVEPIAISTALLEMKMFDEETKNKETKNSIMKISKRKDRVEMILNLLSSVQRNDAYDVFIKILWEKENIDIVSLNKPSIKMHEEAASRSKQKRSMDQILYQYPYRIERIADKDEITKTMNIKDEVWNELKENVKALKEPKNILFLGCLGTGKSSCINTMITALTGKYNMYADVGAGTKHSTTRLHRIPREEYWKPVNKDDKTLNLPAFIDIIGLDAQLSSPQDEESINRTIMNLVINGKLPENCDLLDLGKNLMEGNQIKERQEEKTLVVDIIVVVLSTDHPNIPQTLIDEIYDEANVKNKQIPMFAILTKMDKCTLSKNEEEEMKIQISYSDACSNVRIYSRDTWGARRPKSSRTFKNTPVDLFFVHHTAGSRCSDFDSCATQVRRIQNYHMDITRWSDIEYNFLVGEDGAVYEGRGWRNVGAHTSGYNSQSIGVAVMGNFMTTKPNTAGLNAVKNLIQCGVNLGHLTSTYRLYGHRYASTSSCPGDALYNEIQTWPHYSAVPLWKPV</sequence>
<dbReference type="Gene3D" id="3.40.50.300">
    <property type="entry name" value="P-loop containing nucleotide triphosphate hydrolases"/>
    <property type="match status" value="1"/>
</dbReference>
<dbReference type="CDD" id="cd06583">
    <property type="entry name" value="PGRP"/>
    <property type="match status" value="1"/>
</dbReference>
<evidence type="ECO:0000259" key="3">
    <source>
        <dbReference type="SMART" id="SM00644"/>
    </source>
</evidence>
<gene>
    <name evidence="5" type="ORF">CGI_10027188</name>
</gene>
<dbReference type="GO" id="GO:0008270">
    <property type="term" value="F:zinc ion binding"/>
    <property type="evidence" value="ECO:0007669"/>
    <property type="project" value="InterPro"/>
</dbReference>
<dbReference type="SMART" id="SM00644">
    <property type="entry name" value="Ami_2"/>
    <property type="match status" value="1"/>
</dbReference>
<dbReference type="Gene3D" id="1.10.533.10">
    <property type="entry name" value="Death Domain, Fas"/>
    <property type="match status" value="2"/>
</dbReference>
<dbReference type="Pfam" id="PF01510">
    <property type="entry name" value="Amidase_2"/>
    <property type="match status" value="1"/>
</dbReference>
<dbReference type="GO" id="GO:0002376">
    <property type="term" value="P:immune system process"/>
    <property type="evidence" value="ECO:0007669"/>
    <property type="project" value="UniProtKB-KW"/>
</dbReference>